<sequence>MTRNNDADGDKGARPIVTENHEPGEKTHRKDRKHEEGADPIVEENDESGRPAGGD</sequence>
<dbReference type="RefSeq" id="WP_170851764.1">
    <property type="nucleotide sequence ID" value="NZ_CP067124.1"/>
</dbReference>
<gene>
    <name evidence="2" type="ORF">SAMN04489859_100728</name>
</gene>
<evidence type="ECO:0000313" key="3">
    <source>
        <dbReference type="Proteomes" id="UP000199054"/>
    </source>
</evidence>
<name>A0A1H8GNE2_9RHOB</name>
<evidence type="ECO:0000256" key="1">
    <source>
        <dbReference type="SAM" id="MobiDB-lite"/>
    </source>
</evidence>
<reference evidence="2 3" key="1">
    <citation type="submission" date="2016-10" db="EMBL/GenBank/DDBJ databases">
        <authorList>
            <person name="de Groot N.N."/>
        </authorList>
    </citation>
    <scope>NUCLEOTIDE SEQUENCE [LARGE SCALE GENOMIC DNA]</scope>
    <source>
        <strain evidence="2 3">DSM 8512</strain>
    </source>
</reference>
<keyword evidence="3" id="KW-1185">Reference proteome</keyword>
<accession>A0A1H8GNE2</accession>
<feature type="region of interest" description="Disordered" evidence="1">
    <location>
        <begin position="1"/>
        <end position="55"/>
    </location>
</feature>
<organism evidence="2 3">
    <name type="scientific">Paracoccus alcaliphilus</name>
    <dbReference type="NCBI Taxonomy" id="34002"/>
    <lineage>
        <taxon>Bacteria</taxon>
        <taxon>Pseudomonadati</taxon>
        <taxon>Pseudomonadota</taxon>
        <taxon>Alphaproteobacteria</taxon>
        <taxon>Rhodobacterales</taxon>
        <taxon>Paracoccaceae</taxon>
        <taxon>Paracoccus</taxon>
    </lineage>
</organism>
<dbReference type="Proteomes" id="UP000199054">
    <property type="component" value="Unassembled WGS sequence"/>
</dbReference>
<evidence type="ECO:0000313" key="2">
    <source>
        <dbReference type="EMBL" id="SEN44798.1"/>
    </source>
</evidence>
<proteinExistence type="predicted"/>
<feature type="compositionally biased region" description="Basic and acidic residues" evidence="1">
    <location>
        <begin position="1"/>
        <end position="37"/>
    </location>
</feature>
<protein>
    <submittedName>
        <fullName evidence="2">Uncharacterized protein</fullName>
    </submittedName>
</protein>
<dbReference type="AlphaFoldDB" id="A0A1H8GNE2"/>
<dbReference type="EMBL" id="FODE01000007">
    <property type="protein sequence ID" value="SEN44798.1"/>
    <property type="molecule type" value="Genomic_DNA"/>
</dbReference>